<organism evidence="5 6">
    <name type="scientific">Colletotrichum lupini</name>
    <dbReference type="NCBI Taxonomy" id="145971"/>
    <lineage>
        <taxon>Eukaryota</taxon>
        <taxon>Fungi</taxon>
        <taxon>Dikarya</taxon>
        <taxon>Ascomycota</taxon>
        <taxon>Pezizomycotina</taxon>
        <taxon>Sordariomycetes</taxon>
        <taxon>Hypocreomycetidae</taxon>
        <taxon>Glomerellales</taxon>
        <taxon>Glomerellaceae</taxon>
        <taxon>Colletotrichum</taxon>
        <taxon>Colletotrichum acutatum species complex</taxon>
    </lineage>
</organism>
<feature type="domain" description="Zn(2)-C6 fungal-type" evidence="4">
    <location>
        <begin position="17"/>
        <end position="46"/>
    </location>
</feature>
<feature type="compositionally biased region" description="Polar residues" evidence="3">
    <location>
        <begin position="138"/>
        <end position="151"/>
    </location>
</feature>
<dbReference type="EMBL" id="CP019471">
    <property type="protein sequence ID" value="UQC75063.1"/>
    <property type="molecule type" value="Genomic_DNA"/>
</dbReference>
<dbReference type="InterPro" id="IPR001138">
    <property type="entry name" value="Zn2Cys6_DnaBD"/>
</dbReference>
<evidence type="ECO:0000256" key="1">
    <source>
        <dbReference type="ARBA" id="ARBA00022723"/>
    </source>
</evidence>
<feature type="region of interest" description="Disordered" evidence="3">
    <location>
        <begin position="72"/>
        <end position="151"/>
    </location>
</feature>
<dbReference type="GO" id="GO:0000981">
    <property type="term" value="F:DNA-binding transcription factor activity, RNA polymerase II-specific"/>
    <property type="evidence" value="ECO:0007669"/>
    <property type="project" value="InterPro"/>
</dbReference>
<protein>
    <recommendedName>
        <fullName evidence="4">Zn(2)-C6 fungal-type domain-containing protein</fullName>
    </recommendedName>
</protein>
<dbReference type="GO" id="GO:0008270">
    <property type="term" value="F:zinc ion binding"/>
    <property type="evidence" value="ECO:0007669"/>
    <property type="project" value="InterPro"/>
</dbReference>
<evidence type="ECO:0000313" key="5">
    <source>
        <dbReference type="EMBL" id="UQC75063.1"/>
    </source>
</evidence>
<dbReference type="PANTHER" id="PTHR46910">
    <property type="entry name" value="TRANSCRIPTION FACTOR PDR1"/>
    <property type="match status" value="1"/>
</dbReference>
<dbReference type="PANTHER" id="PTHR46910:SF32">
    <property type="entry name" value="TRANSCRIPTION FACTOR DOMAIN-CONTAINING PROTEIN-RELATED"/>
    <property type="match status" value="1"/>
</dbReference>
<evidence type="ECO:0000256" key="2">
    <source>
        <dbReference type="ARBA" id="ARBA00023242"/>
    </source>
</evidence>
<evidence type="ECO:0000256" key="3">
    <source>
        <dbReference type="SAM" id="MobiDB-lite"/>
    </source>
</evidence>
<dbReference type="InterPro" id="IPR050987">
    <property type="entry name" value="AtrR-like"/>
</dbReference>
<dbReference type="SMART" id="SM00906">
    <property type="entry name" value="Fungal_trans"/>
    <property type="match status" value="1"/>
</dbReference>
<accession>A0A9Q8SDI5</accession>
<dbReference type="Proteomes" id="UP000830671">
    <property type="component" value="Chromosome 1"/>
</dbReference>
<name>A0A9Q8SDI5_9PEZI</name>
<dbReference type="CDD" id="cd12148">
    <property type="entry name" value="fungal_TF_MHR"/>
    <property type="match status" value="1"/>
</dbReference>
<dbReference type="RefSeq" id="XP_049136711.1">
    <property type="nucleotide sequence ID" value="XM_049280754.1"/>
</dbReference>
<dbReference type="SUPFAM" id="SSF57701">
    <property type="entry name" value="Zn2/Cys6 DNA-binding domain"/>
    <property type="match status" value="1"/>
</dbReference>
<evidence type="ECO:0000259" key="4">
    <source>
        <dbReference type="PROSITE" id="PS50048"/>
    </source>
</evidence>
<dbReference type="InterPro" id="IPR007219">
    <property type="entry name" value="XnlR_reg_dom"/>
</dbReference>
<dbReference type="KEGG" id="clup:CLUP02_01716"/>
<keyword evidence="1" id="KW-0479">Metal-binding</keyword>
<dbReference type="GO" id="GO:0003677">
    <property type="term" value="F:DNA binding"/>
    <property type="evidence" value="ECO:0007669"/>
    <property type="project" value="InterPro"/>
</dbReference>
<dbReference type="CDD" id="cd00067">
    <property type="entry name" value="GAL4"/>
    <property type="match status" value="1"/>
</dbReference>
<dbReference type="AlphaFoldDB" id="A0A9Q8SDI5"/>
<dbReference type="GeneID" id="73335764"/>
<dbReference type="Gene3D" id="4.10.240.10">
    <property type="entry name" value="Zn(2)-C6 fungal-type DNA-binding domain"/>
    <property type="match status" value="1"/>
</dbReference>
<dbReference type="PROSITE" id="PS00463">
    <property type="entry name" value="ZN2_CY6_FUNGAL_1"/>
    <property type="match status" value="1"/>
</dbReference>
<feature type="compositionally biased region" description="Basic and acidic residues" evidence="3">
    <location>
        <begin position="88"/>
        <end position="109"/>
    </location>
</feature>
<proteinExistence type="predicted"/>
<dbReference type="SMART" id="SM00066">
    <property type="entry name" value="GAL4"/>
    <property type="match status" value="1"/>
</dbReference>
<sequence length="468" mass="53173">MEPGAGRNKVSKRSSNACVRCRRQKIKCSGSQPCDACGKRKQSCTFDERDQRIVVTRGYIIDLQQRIERWERSRSTNEPAQVSIEGGQRPDKAGNRDESDGDLPMRDESNGPIIADGTHEKESQEARPKAPIDPVASNLINPLSTGQSEYTTAPNGRLCKSFIVQLTTLIAMKPNKRTVYLGTSSNWSFTRRVLNITHQYVHKTPLPTNALLFDGTTYVLDWDGYRASEVPEMPALPTQDYAIYLVNAVKFHCGQMFHLFDEETFMKSLYSFYSDPNPRPDPTDPWFIHFLLILSFGKAFTTKTNRGNRPPGHDFFVKAMQLLPDFNVLLKNHALFIQLSLGEGMHIDMPVQRLGEAYVERCRRLWWTVHILDREITSLFGMPPSIHDDYVLCQLPTYSGSVQRTAVLRMRIRLSKVIGSINRKVYGLDGRLNNKFMLGTKEVLASGHQLHFENIRPFAFIAPSVLSD</sequence>
<dbReference type="GO" id="GO:0006351">
    <property type="term" value="P:DNA-templated transcription"/>
    <property type="evidence" value="ECO:0007669"/>
    <property type="project" value="InterPro"/>
</dbReference>
<reference evidence="5" key="1">
    <citation type="journal article" date="2021" name="Mol. Plant Microbe Interact.">
        <title>Complete Genome Sequence of the Plant-Pathogenic Fungus Colletotrichum lupini.</title>
        <authorList>
            <person name="Baroncelli R."/>
            <person name="Pensec F."/>
            <person name="Da Lio D."/>
            <person name="Boufleur T."/>
            <person name="Vicente I."/>
            <person name="Sarrocco S."/>
            <person name="Picot A."/>
            <person name="Baraldi E."/>
            <person name="Sukno S."/>
            <person name="Thon M."/>
            <person name="Le Floch G."/>
        </authorList>
    </citation>
    <scope>NUCLEOTIDE SEQUENCE</scope>
    <source>
        <strain evidence="5">IMI 504893</strain>
    </source>
</reference>
<keyword evidence="2" id="KW-0539">Nucleus</keyword>
<dbReference type="Pfam" id="PF00172">
    <property type="entry name" value="Zn_clus"/>
    <property type="match status" value="1"/>
</dbReference>
<dbReference type="InterPro" id="IPR036864">
    <property type="entry name" value="Zn2-C6_fun-type_DNA-bd_sf"/>
</dbReference>
<feature type="compositionally biased region" description="Basic and acidic residues" evidence="3">
    <location>
        <begin position="117"/>
        <end position="130"/>
    </location>
</feature>
<dbReference type="Pfam" id="PF04082">
    <property type="entry name" value="Fungal_trans"/>
    <property type="match status" value="1"/>
</dbReference>
<evidence type="ECO:0000313" key="6">
    <source>
        <dbReference type="Proteomes" id="UP000830671"/>
    </source>
</evidence>
<gene>
    <name evidence="5" type="ORF">CLUP02_01716</name>
</gene>
<dbReference type="PROSITE" id="PS50048">
    <property type="entry name" value="ZN2_CY6_FUNGAL_2"/>
    <property type="match status" value="1"/>
</dbReference>
<keyword evidence="6" id="KW-1185">Reference proteome</keyword>